<reference evidence="1 2" key="1">
    <citation type="journal article" date="2018" name="Nat. Biotechnol.">
        <title>A standardized bacterial taxonomy based on genome phylogeny substantially revises the tree of life.</title>
        <authorList>
            <person name="Parks D.H."/>
            <person name="Chuvochina M."/>
            <person name="Waite D.W."/>
            <person name="Rinke C."/>
            <person name="Skarshewski A."/>
            <person name="Chaumeil P.A."/>
            <person name="Hugenholtz P."/>
        </authorList>
    </citation>
    <scope>NUCLEOTIDE SEQUENCE [LARGE SCALE GENOMIC DNA]</scope>
    <source>
        <strain evidence="1">UBA9375</strain>
    </source>
</reference>
<gene>
    <name evidence="1" type="ORF">DIT97_18390</name>
</gene>
<dbReference type="AlphaFoldDB" id="A0A3D3R7V6"/>
<evidence type="ECO:0000313" key="2">
    <source>
        <dbReference type="Proteomes" id="UP000263642"/>
    </source>
</evidence>
<organism evidence="1 2">
    <name type="scientific">Gimesia maris</name>
    <dbReference type="NCBI Taxonomy" id="122"/>
    <lineage>
        <taxon>Bacteria</taxon>
        <taxon>Pseudomonadati</taxon>
        <taxon>Planctomycetota</taxon>
        <taxon>Planctomycetia</taxon>
        <taxon>Planctomycetales</taxon>
        <taxon>Planctomycetaceae</taxon>
        <taxon>Gimesia</taxon>
    </lineage>
</organism>
<dbReference type="InterPro" id="IPR017850">
    <property type="entry name" value="Alkaline_phosphatase_core_sf"/>
</dbReference>
<feature type="non-terminal residue" evidence="1">
    <location>
        <position position="1"/>
    </location>
</feature>
<name>A0A3D3R7V6_9PLAN</name>
<dbReference type="EMBL" id="DQAY01000112">
    <property type="protein sequence ID" value="HCO24895.1"/>
    <property type="molecule type" value="Genomic_DNA"/>
</dbReference>
<sequence>FHEITMYYPMRVILSGNYKYIFNIAHELPYPFASDLYRSPTWQGVLKRGDKMYGQRTVYSYLHRPRHELYDIKADPWEAKNLAFEPEHQETLTKMQEKLKAWQEKTKDPWVLKWEYE</sequence>
<dbReference type="SUPFAM" id="SSF53649">
    <property type="entry name" value="Alkaline phosphatase-like"/>
    <property type="match status" value="1"/>
</dbReference>
<protein>
    <submittedName>
        <fullName evidence="1">Heparan N-sulfatase</fullName>
    </submittedName>
</protein>
<evidence type="ECO:0000313" key="1">
    <source>
        <dbReference type="EMBL" id="HCO24895.1"/>
    </source>
</evidence>
<dbReference type="Proteomes" id="UP000263642">
    <property type="component" value="Unassembled WGS sequence"/>
</dbReference>
<proteinExistence type="predicted"/>
<comment type="caution">
    <text evidence="1">The sequence shown here is derived from an EMBL/GenBank/DDBJ whole genome shotgun (WGS) entry which is preliminary data.</text>
</comment>
<dbReference type="Gene3D" id="3.40.720.10">
    <property type="entry name" value="Alkaline Phosphatase, subunit A"/>
    <property type="match status" value="1"/>
</dbReference>
<accession>A0A3D3R7V6</accession>